<evidence type="ECO:0000313" key="2">
    <source>
        <dbReference type="Proteomes" id="UP000315759"/>
    </source>
</evidence>
<protein>
    <submittedName>
        <fullName evidence="1">Uncharacterized protein</fullName>
    </submittedName>
</protein>
<name>A0A544W8A0_9MYCO</name>
<evidence type="ECO:0000313" key="1">
    <source>
        <dbReference type="EMBL" id="TQR88464.1"/>
    </source>
</evidence>
<comment type="caution">
    <text evidence="1">The sequence shown here is derived from an EMBL/GenBank/DDBJ whole genome shotgun (WGS) entry which is preliminary data.</text>
</comment>
<dbReference type="InterPro" id="IPR045592">
    <property type="entry name" value="DUF6461"/>
</dbReference>
<dbReference type="Pfam" id="PF20062">
    <property type="entry name" value="DUF6461"/>
    <property type="match status" value="1"/>
</dbReference>
<reference evidence="1 2" key="1">
    <citation type="submission" date="2018-10" db="EMBL/GenBank/DDBJ databases">
        <title>Draft genome of Mycobacterium hodleri strain B.</title>
        <authorList>
            <person name="Amande T.J."/>
            <person name="Mcgenity T.J."/>
        </authorList>
    </citation>
    <scope>NUCLEOTIDE SEQUENCE [LARGE SCALE GENOMIC DNA]</scope>
    <source>
        <strain evidence="1 2">B</strain>
    </source>
</reference>
<dbReference type="Proteomes" id="UP000315759">
    <property type="component" value="Unassembled WGS sequence"/>
</dbReference>
<accession>A0A544W8A0</accession>
<organism evidence="1 2">
    <name type="scientific">Mycolicibacterium hodleri</name>
    <dbReference type="NCBI Taxonomy" id="49897"/>
    <lineage>
        <taxon>Bacteria</taxon>
        <taxon>Bacillati</taxon>
        <taxon>Actinomycetota</taxon>
        <taxon>Actinomycetes</taxon>
        <taxon>Mycobacteriales</taxon>
        <taxon>Mycobacteriaceae</taxon>
        <taxon>Mycolicibacterium</taxon>
    </lineage>
</organism>
<keyword evidence="2" id="KW-1185">Reference proteome</keyword>
<sequence length="205" mass="22144">MTMDDYSWWRTWRPAWAEAHCVTLVGDITAEGVVDALHADPVTRVRGADALYDHAVADWPGGYDPSRAVIGVATLHDAWTLVAEVNGYVGVTERLVGPLSSGRTVVSHFCNVNAVHTFHWWHDGRLLVDADLMFPAERTGTDPDAIVEHVRGVGLPLDADPEEIAATDLSAAGFALAQRITGVACTPVLFERSDFVVATVDVLDG</sequence>
<gene>
    <name evidence="1" type="ORF">D8S82_00125</name>
</gene>
<dbReference type="AlphaFoldDB" id="A0A544W8A0"/>
<dbReference type="EMBL" id="VIFX01000001">
    <property type="protein sequence ID" value="TQR88464.1"/>
    <property type="molecule type" value="Genomic_DNA"/>
</dbReference>
<proteinExistence type="predicted"/>